<reference evidence="5 6" key="1">
    <citation type="submission" date="2020-08" db="EMBL/GenBank/DDBJ databases">
        <title>Genomic Encyclopedia of Type Strains, Phase IV (KMG-IV): sequencing the most valuable type-strain genomes for metagenomic binning, comparative biology and taxonomic classification.</title>
        <authorList>
            <person name="Goeker M."/>
        </authorList>
    </citation>
    <scope>NUCLEOTIDE SEQUENCE [LARGE SCALE GENOMIC DNA]</scope>
    <source>
        <strain evidence="5 6">DSM 11275</strain>
    </source>
</reference>
<dbReference type="NCBIfam" id="TIGR00254">
    <property type="entry name" value="GGDEF"/>
    <property type="match status" value="1"/>
</dbReference>
<evidence type="ECO:0000256" key="1">
    <source>
        <dbReference type="ARBA" id="ARBA00012528"/>
    </source>
</evidence>
<dbReference type="EC" id="2.7.7.65" evidence="1"/>
<evidence type="ECO:0000313" key="5">
    <source>
        <dbReference type="EMBL" id="MBB5143018.1"/>
    </source>
</evidence>
<gene>
    <name evidence="5" type="ORF">HNQ38_001106</name>
</gene>
<comment type="caution">
    <text evidence="5">The sequence shown here is derived from an EMBL/GenBank/DDBJ whole genome shotgun (WGS) entry which is preliminary data.</text>
</comment>
<evidence type="ECO:0000259" key="4">
    <source>
        <dbReference type="PROSITE" id="PS50887"/>
    </source>
</evidence>
<accession>A0A7W8BZW8</accession>
<dbReference type="SUPFAM" id="SSF55073">
    <property type="entry name" value="Nucleotide cyclase"/>
    <property type="match status" value="1"/>
</dbReference>
<proteinExistence type="predicted"/>
<dbReference type="CDD" id="cd06225">
    <property type="entry name" value="HAMP"/>
    <property type="match status" value="1"/>
</dbReference>
<organism evidence="5 6">
    <name type="scientific">Desulfovibrio intestinalis</name>
    <dbReference type="NCBI Taxonomy" id="58621"/>
    <lineage>
        <taxon>Bacteria</taxon>
        <taxon>Pseudomonadati</taxon>
        <taxon>Thermodesulfobacteriota</taxon>
        <taxon>Desulfovibrionia</taxon>
        <taxon>Desulfovibrionales</taxon>
        <taxon>Desulfovibrionaceae</taxon>
        <taxon>Desulfovibrio</taxon>
    </lineage>
</organism>
<dbReference type="GO" id="GO:0052621">
    <property type="term" value="F:diguanylate cyclase activity"/>
    <property type="evidence" value="ECO:0007669"/>
    <property type="project" value="UniProtKB-EC"/>
</dbReference>
<dbReference type="InterPro" id="IPR029787">
    <property type="entry name" value="Nucleotide_cyclase"/>
</dbReference>
<comment type="catalytic activity">
    <reaction evidence="2">
        <text>2 GTP = 3',3'-c-di-GMP + 2 diphosphate</text>
        <dbReference type="Rhea" id="RHEA:24898"/>
        <dbReference type="ChEBI" id="CHEBI:33019"/>
        <dbReference type="ChEBI" id="CHEBI:37565"/>
        <dbReference type="ChEBI" id="CHEBI:58805"/>
        <dbReference type="EC" id="2.7.7.65"/>
    </reaction>
</comment>
<dbReference type="AlphaFoldDB" id="A0A7W8BZW8"/>
<feature type="domain" description="GGDEF" evidence="4">
    <location>
        <begin position="177"/>
        <end position="316"/>
    </location>
</feature>
<dbReference type="Gene3D" id="3.30.70.270">
    <property type="match status" value="1"/>
</dbReference>
<dbReference type="InterPro" id="IPR050469">
    <property type="entry name" value="Diguanylate_Cyclase"/>
</dbReference>
<dbReference type="FunFam" id="3.30.70.270:FF:000001">
    <property type="entry name" value="Diguanylate cyclase domain protein"/>
    <property type="match status" value="1"/>
</dbReference>
<dbReference type="PANTHER" id="PTHR45138">
    <property type="entry name" value="REGULATORY COMPONENTS OF SENSORY TRANSDUCTION SYSTEM"/>
    <property type="match status" value="1"/>
</dbReference>
<sequence length="347" mass="38862">MAHPDDSENFFAREGNSQAEDVINYVQAMLNRSTVECSTIPENIRGIPGIEKLSSLLFGIRHMTNTLSKGDLDYSCSEKGYVIGSLKSLQADLRHMTWQARCIARGDYQHRVNFLGDFSTAFNTMAEELDKSVTKLTSLSTEYKEMSNRDALTGLLNRRAFTNQALDALQEHAERCSQAVIIMVDLDYFKKINDTWGHACGDEVLRQTARLLLSRLREEDICCRYGGEEFILLLPHTDIQRGVYVAEQLRQNFIESCIVYDGHNVPVTASFGVNGVSLDSPQKCLNSVFDKAVKRADKYLYAAKRGGRNKVVSNERAIASLTPMRRSTQNDPGSDMTPRPAGQEVGI</sequence>
<dbReference type="InterPro" id="IPR043128">
    <property type="entry name" value="Rev_trsase/Diguanyl_cyclase"/>
</dbReference>
<dbReference type="RefSeq" id="WP_183718394.1">
    <property type="nucleotide sequence ID" value="NZ_JACHGO010000003.1"/>
</dbReference>
<dbReference type="EMBL" id="JACHGO010000003">
    <property type="protein sequence ID" value="MBB5143018.1"/>
    <property type="molecule type" value="Genomic_DNA"/>
</dbReference>
<dbReference type="InterPro" id="IPR000160">
    <property type="entry name" value="GGDEF_dom"/>
</dbReference>
<protein>
    <recommendedName>
        <fullName evidence="1">diguanylate cyclase</fullName>
        <ecNumber evidence="1">2.7.7.65</ecNumber>
    </recommendedName>
</protein>
<evidence type="ECO:0000313" key="6">
    <source>
        <dbReference type="Proteomes" id="UP000539075"/>
    </source>
</evidence>
<dbReference type="Pfam" id="PF00990">
    <property type="entry name" value="GGDEF"/>
    <property type="match status" value="1"/>
</dbReference>
<dbReference type="PANTHER" id="PTHR45138:SF9">
    <property type="entry name" value="DIGUANYLATE CYCLASE DGCM-RELATED"/>
    <property type="match status" value="1"/>
</dbReference>
<dbReference type="Proteomes" id="UP000539075">
    <property type="component" value="Unassembled WGS sequence"/>
</dbReference>
<evidence type="ECO:0000256" key="2">
    <source>
        <dbReference type="ARBA" id="ARBA00034247"/>
    </source>
</evidence>
<dbReference type="CDD" id="cd01949">
    <property type="entry name" value="GGDEF"/>
    <property type="match status" value="1"/>
</dbReference>
<feature type="region of interest" description="Disordered" evidence="3">
    <location>
        <begin position="320"/>
        <end position="347"/>
    </location>
</feature>
<evidence type="ECO:0000256" key="3">
    <source>
        <dbReference type="SAM" id="MobiDB-lite"/>
    </source>
</evidence>
<name>A0A7W8BZW8_9BACT</name>
<dbReference type="SMART" id="SM00267">
    <property type="entry name" value="GGDEF"/>
    <property type="match status" value="1"/>
</dbReference>
<keyword evidence="6" id="KW-1185">Reference proteome</keyword>
<dbReference type="PROSITE" id="PS50887">
    <property type="entry name" value="GGDEF"/>
    <property type="match status" value="1"/>
</dbReference>